<dbReference type="HOGENOM" id="CLU_096258_0_0_3"/>
<protein>
    <recommendedName>
        <fullName evidence="3">Chromophore lyase CpcS/CpeS</fullName>
        <ecNumber evidence="3">4.-.-.-</ecNumber>
    </recommendedName>
</protein>
<dbReference type="Gene3D" id="2.40.128.20">
    <property type="match status" value="1"/>
</dbReference>
<dbReference type="EC" id="4.-.-.-" evidence="3"/>
<gene>
    <name evidence="3 4" type="primary">cpcS</name>
    <name evidence="4" type="ordered locus">AM1_C0217</name>
</gene>
<dbReference type="AlphaFoldDB" id="A8ZMV3"/>
<dbReference type="EMBL" id="CP000840">
    <property type="protein sequence ID" value="ABW32152.1"/>
    <property type="molecule type" value="Genomic_DNA"/>
</dbReference>
<dbReference type="Pfam" id="PF09367">
    <property type="entry name" value="CpeS"/>
    <property type="match status" value="1"/>
</dbReference>
<dbReference type="HAMAP" id="MF_01459">
    <property type="entry name" value="Chrphore_lyase_CpxS"/>
    <property type="match status" value="1"/>
</dbReference>
<comment type="similarity">
    <text evidence="1 3">Belongs to the CpcS/CpeS biliprotein lyase family.</text>
</comment>
<evidence type="ECO:0000256" key="1">
    <source>
        <dbReference type="ARBA" id="ARBA00010681"/>
    </source>
</evidence>
<organism evidence="4 5">
    <name type="scientific">Acaryochloris marina (strain MBIC 11017)</name>
    <dbReference type="NCBI Taxonomy" id="329726"/>
    <lineage>
        <taxon>Bacteria</taxon>
        <taxon>Bacillati</taxon>
        <taxon>Cyanobacteriota</taxon>
        <taxon>Cyanophyceae</taxon>
        <taxon>Acaryochloridales</taxon>
        <taxon>Acaryochloridaceae</taxon>
        <taxon>Acaryochloris</taxon>
    </lineage>
</organism>
<evidence type="ECO:0000256" key="3">
    <source>
        <dbReference type="HAMAP-Rule" id="MF_01459"/>
    </source>
</evidence>
<dbReference type="InterPro" id="IPR012674">
    <property type="entry name" value="Calycin"/>
</dbReference>
<keyword evidence="2 3" id="KW-0456">Lyase</keyword>
<dbReference type="InterPro" id="IPR018536">
    <property type="entry name" value="CpcS/CpeS"/>
</dbReference>
<dbReference type="GO" id="GO:0017006">
    <property type="term" value="P:protein-tetrapyrrole linkage"/>
    <property type="evidence" value="ECO:0007669"/>
    <property type="project" value="UniProtKB-UniRule"/>
</dbReference>
<name>A8ZMV3_ACAM1</name>
<evidence type="ECO:0000313" key="5">
    <source>
        <dbReference type="Proteomes" id="UP000000268"/>
    </source>
</evidence>
<geneLocation type="plasmid" evidence="4 5">
    <name>pREB3</name>
</geneLocation>
<dbReference type="RefSeq" id="WP_012167468.1">
    <property type="nucleotide sequence ID" value="NC_009928.1"/>
</dbReference>
<evidence type="ECO:0000256" key="2">
    <source>
        <dbReference type="ARBA" id="ARBA00023239"/>
    </source>
</evidence>
<sequence>MNILEFFQKSEGSWKSIRTTHHLAFKKAESGESVICVKTLSPDDTQVLATCKIHNFDPKLSIGGAYVSWTGGMEWDKEDVKHDGSTAFAIIQDTEQPQSGKILRDRGYADAAPVVSSYQLSEEDVLTLTTNYGGMDSTEQFWFAAPNVRLRTSIVSISGGITTATFCSEIRIINTNDSEAVSIKQEKKLVQNKQSKIVMNKMTPSFGW</sequence>
<dbReference type="Proteomes" id="UP000000268">
    <property type="component" value="Plasmid pREB3"/>
</dbReference>
<keyword evidence="5" id="KW-1185">Reference proteome</keyword>
<dbReference type="CDD" id="cd16339">
    <property type="entry name" value="CpcS"/>
    <property type="match status" value="1"/>
</dbReference>
<comment type="function">
    <text evidence="3">Covalently attaches a chromophore to Cys residue(s) of phycobiliproteins.</text>
</comment>
<proteinExistence type="inferred from homology"/>
<dbReference type="KEGG" id="amr:AM1_C0217"/>
<dbReference type="GO" id="GO:0016829">
    <property type="term" value="F:lyase activity"/>
    <property type="evidence" value="ECO:0007669"/>
    <property type="project" value="UniProtKB-KW"/>
</dbReference>
<dbReference type="OrthoDB" id="554080at2"/>
<evidence type="ECO:0000313" key="4">
    <source>
        <dbReference type="EMBL" id="ABW32152.1"/>
    </source>
</evidence>
<keyword evidence="4" id="KW-0614">Plasmid</keyword>
<reference evidence="4 5" key="1">
    <citation type="journal article" date="2008" name="Proc. Natl. Acad. Sci. U.S.A.">
        <title>Niche adaptation and genome expansion in the chlorophyll d-producing cyanobacterium Acaryochloris marina.</title>
        <authorList>
            <person name="Swingley W.D."/>
            <person name="Chen M."/>
            <person name="Cheung P.C."/>
            <person name="Conrad A.L."/>
            <person name="Dejesa L.C."/>
            <person name="Hao J."/>
            <person name="Honchak B.M."/>
            <person name="Karbach L.E."/>
            <person name="Kurdoglu A."/>
            <person name="Lahiri S."/>
            <person name="Mastrian S.D."/>
            <person name="Miyashita H."/>
            <person name="Page L."/>
            <person name="Ramakrishna P."/>
            <person name="Satoh S."/>
            <person name="Sattley W.M."/>
            <person name="Shimada Y."/>
            <person name="Taylor H.L."/>
            <person name="Tomo T."/>
            <person name="Tsuchiya T."/>
            <person name="Wang Z.T."/>
            <person name="Raymond J."/>
            <person name="Mimuro M."/>
            <person name="Blankenship R.E."/>
            <person name="Touchman J.W."/>
        </authorList>
    </citation>
    <scope>NUCLEOTIDE SEQUENCE [LARGE SCALE GENOMIC DNA]</scope>
    <source>
        <strain evidence="5">MBIC 11017</strain>
        <plasmid evidence="5">Plasmid pREB3</plasmid>
    </source>
</reference>
<accession>A8ZMV3</accession>